<dbReference type="PANTHER" id="PTHR21600">
    <property type="entry name" value="MITOCHONDRIAL RNA PSEUDOURIDINE SYNTHASE"/>
    <property type="match status" value="1"/>
</dbReference>
<evidence type="ECO:0000256" key="2">
    <source>
        <dbReference type="ARBA" id="ARBA00010876"/>
    </source>
</evidence>
<evidence type="ECO:0000313" key="6">
    <source>
        <dbReference type="EMBL" id="MSA89038.1"/>
    </source>
</evidence>
<keyword evidence="4" id="KW-0413">Isomerase</keyword>
<dbReference type="EMBL" id="WKPJ01000007">
    <property type="protein sequence ID" value="MSA89038.1"/>
    <property type="molecule type" value="Genomic_DNA"/>
</dbReference>
<evidence type="ECO:0000256" key="3">
    <source>
        <dbReference type="PIRSR" id="PIRSR606225-1"/>
    </source>
</evidence>
<dbReference type="AlphaFoldDB" id="A0A6N7S6B1"/>
<evidence type="ECO:0000259" key="5">
    <source>
        <dbReference type="Pfam" id="PF00849"/>
    </source>
</evidence>
<dbReference type="InterPro" id="IPR006225">
    <property type="entry name" value="PsdUridine_synth_RluC/D"/>
</dbReference>
<dbReference type="GO" id="GO:0000455">
    <property type="term" value="P:enzyme-directed rRNA pseudouridine synthesis"/>
    <property type="evidence" value="ECO:0007669"/>
    <property type="project" value="TreeGrafter"/>
</dbReference>
<comment type="similarity">
    <text evidence="2 4">Belongs to the pseudouridine synthase RluA family.</text>
</comment>
<dbReference type="Pfam" id="PF00849">
    <property type="entry name" value="PseudoU_synth_2"/>
    <property type="match status" value="1"/>
</dbReference>
<dbReference type="CDD" id="cd02869">
    <property type="entry name" value="PseudoU_synth_RluA_like"/>
    <property type="match status" value="1"/>
</dbReference>
<dbReference type="EMBL" id="WKPI01000008">
    <property type="protein sequence ID" value="MSC32792.1"/>
    <property type="molecule type" value="Genomic_DNA"/>
</dbReference>
<protein>
    <recommendedName>
        <fullName evidence="4">Pseudouridine synthase</fullName>
        <ecNumber evidence="4">5.4.99.-</ecNumber>
    </recommendedName>
</protein>
<comment type="catalytic activity">
    <reaction evidence="1 4">
        <text>a uridine in RNA = a pseudouridine in RNA</text>
        <dbReference type="Rhea" id="RHEA:48348"/>
        <dbReference type="Rhea" id="RHEA-COMP:12068"/>
        <dbReference type="Rhea" id="RHEA-COMP:12069"/>
        <dbReference type="ChEBI" id="CHEBI:65314"/>
        <dbReference type="ChEBI" id="CHEBI:65315"/>
    </reaction>
</comment>
<evidence type="ECO:0000256" key="1">
    <source>
        <dbReference type="ARBA" id="ARBA00000073"/>
    </source>
</evidence>
<dbReference type="InterPro" id="IPR050188">
    <property type="entry name" value="RluA_PseudoU_synthase"/>
</dbReference>
<evidence type="ECO:0000313" key="8">
    <source>
        <dbReference type="Proteomes" id="UP000433575"/>
    </source>
</evidence>
<dbReference type="SUPFAM" id="SSF55120">
    <property type="entry name" value="Pseudouridine synthase"/>
    <property type="match status" value="1"/>
</dbReference>
<evidence type="ECO:0000313" key="9">
    <source>
        <dbReference type="Proteomes" id="UP000480929"/>
    </source>
</evidence>
<evidence type="ECO:0000256" key="4">
    <source>
        <dbReference type="RuleBase" id="RU362028"/>
    </source>
</evidence>
<evidence type="ECO:0000313" key="7">
    <source>
        <dbReference type="EMBL" id="MSC32792.1"/>
    </source>
</evidence>
<dbReference type="InterPro" id="IPR020103">
    <property type="entry name" value="PsdUridine_synth_cat_dom_sf"/>
</dbReference>
<organism evidence="6 8">
    <name type="scientific">Holdemania massiliensis</name>
    <dbReference type="NCBI Taxonomy" id="1468449"/>
    <lineage>
        <taxon>Bacteria</taxon>
        <taxon>Bacillati</taxon>
        <taxon>Bacillota</taxon>
        <taxon>Erysipelotrichia</taxon>
        <taxon>Erysipelotrichales</taxon>
        <taxon>Erysipelotrichaceae</taxon>
        <taxon>Holdemania</taxon>
    </lineage>
</organism>
<dbReference type="InterPro" id="IPR006145">
    <property type="entry name" value="PsdUridine_synth_RsuA/RluA"/>
</dbReference>
<dbReference type="OrthoDB" id="9807829at2"/>
<dbReference type="Proteomes" id="UP000480929">
    <property type="component" value="Unassembled WGS sequence"/>
</dbReference>
<dbReference type="Gene3D" id="3.30.2350.10">
    <property type="entry name" value="Pseudouridine synthase"/>
    <property type="match status" value="1"/>
</dbReference>
<feature type="domain" description="Pseudouridine synthase RsuA/RluA-like" evidence="5">
    <location>
        <begin position="93"/>
        <end position="246"/>
    </location>
</feature>
<proteinExistence type="inferred from homology"/>
<dbReference type="GO" id="GO:0009982">
    <property type="term" value="F:pseudouridine synthase activity"/>
    <property type="evidence" value="ECO:0007669"/>
    <property type="project" value="InterPro"/>
</dbReference>
<comment type="caution">
    <text evidence="6">The sequence shown here is derived from an EMBL/GenBank/DDBJ whole genome shotgun (WGS) entry which is preliminary data.</text>
</comment>
<sequence>MDFQIDSPWLNLIIPRQAEGQTIVDFLMAWPCSKAYRYKLETEQRILLNDQPVRQNVKLKTADRLALKVFQQEEPDFVPWDQPLTVLYEDELVLAVSKPSGMIVHPDDKQKSGTLANQVAAYYHRTGQHCTVRPIHRLDEGTSGIVLFSKCPFFQPRLDQALAQKQIYRTYLAVVSGVMKPKAKLTIDQPIGRDRHQSKAYRISSTGKPACTHIEVLQCRQKQHQTLVRCELETGRTHQIRVHLASIQHPIINDPLYNPRPVQGRMKLHAWKCVWKDPLCGCRREVVDELPQAFW</sequence>
<comment type="function">
    <text evidence="4">Responsible for synthesis of pseudouridine from uracil.</text>
</comment>
<accession>A0A6N7S6B1</accession>
<reference evidence="8 9" key="1">
    <citation type="journal article" date="2019" name="Nat. Med.">
        <title>A library of human gut bacterial isolates paired with longitudinal multiomics data enables mechanistic microbiome research.</title>
        <authorList>
            <person name="Poyet M."/>
            <person name="Groussin M."/>
            <person name="Gibbons S.M."/>
            <person name="Avila-Pacheco J."/>
            <person name="Jiang X."/>
            <person name="Kearney S.M."/>
            <person name="Perrotta A.R."/>
            <person name="Berdy B."/>
            <person name="Zhao S."/>
            <person name="Lieberman T.D."/>
            <person name="Swanson P.K."/>
            <person name="Smith M."/>
            <person name="Roesemann S."/>
            <person name="Alexander J.E."/>
            <person name="Rich S.A."/>
            <person name="Livny J."/>
            <person name="Vlamakis H."/>
            <person name="Clish C."/>
            <person name="Bullock K."/>
            <person name="Deik A."/>
            <person name="Scott J."/>
            <person name="Pierce K.A."/>
            <person name="Xavier R.J."/>
            <person name="Alm E.J."/>
        </authorList>
    </citation>
    <scope>NUCLEOTIDE SEQUENCE [LARGE SCALE GENOMIC DNA]</scope>
    <source>
        <strain evidence="6 8">BIOML-A4</strain>
        <strain evidence="7 9">BIOML-A5</strain>
    </source>
</reference>
<dbReference type="PROSITE" id="PS01129">
    <property type="entry name" value="PSI_RLU"/>
    <property type="match status" value="1"/>
</dbReference>
<dbReference type="GO" id="GO:0003723">
    <property type="term" value="F:RNA binding"/>
    <property type="evidence" value="ECO:0007669"/>
    <property type="project" value="InterPro"/>
</dbReference>
<dbReference type="EC" id="5.4.99.-" evidence="4"/>
<feature type="active site" evidence="3">
    <location>
        <position position="139"/>
    </location>
</feature>
<dbReference type="RefSeq" id="WP_154238422.1">
    <property type="nucleotide sequence ID" value="NZ_WKPI01000008.1"/>
</dbReference>
<dbReference type="InterPro" id="IPR006224">
    <property type="entry name" value="PsdUridine_synth_RluA-like_CS"/>
</dbReference>
<gene>
    <name evidence="7" type="ORF">GKD88_06635</name>
    <name evidence="6" type="ORF">GKE08_06840</name>
</gene>
<dbReference type="PANTHER" id="PTHR21600:SF87">
    <property type="entry name" value="RNA PSEUDOURIDYLATE SYNTHASE DOMAIN-CONTAINING PROTEIN 1"/>
    <property type="match status" value="1"/>
</dbReference>
<dbReference type="Proteomes" id="UP000433575">
    <property type="component" value="Unassembled WGS sequence"/>
</dbReference>
<dbReference type="GO" id="GO:0140098">
    <property type="term" value="F:catalytic activity, acting on RNA"/>
    <property type="evidence" value="ECO:0007669"/>
    <property type="project" value="UniProtKB-ARBA"/>
</dbReference>
<name>A0A6N7S6B1_9FIRM</name>
<keyword evidence="9" id="KW-1185">Reference proteome</keyword>
<dbReference type="NCBIfam" id="TIGR00005">
    <property type="entry name" value="rluA_subfam"/>
    <property type="match status" value="1"/>
</dbReference>